<dbReference type="PANTHER" id="PTHR24171">
    <property type="entry name" value="ANKYRIN REPEAT DOMAIN-CONTAINING PROTEIN 39-RELATED"/>
    <property type="match status" value="1"/>
</dbReference>
<gene>
    <name evidence="4" type="ORF">K444DRAFT_483721</name>
</gene>
<accession>A0A2J6SKI0</accession>
<dbReference type="PRINTS" id="PR01415">
    <property type="entry name" value="ANKYRIN"/>
</dbReference>
<dbReference type="PROSITE" id="PS50088">
    <property type="entry name" value="ANK_REPEAT"/>
    <property type="match status" value="2"/>
</dbReference>
<dbReference type="InterPro" id="IPR036770">
    <property type="entry name" value="Ankyrin_rpt-contain_sf"/>
</dbReference>
<keyword evidence="2 3" id="KW-0040">ANK repeat</keyword>
<dbReference type="PROSITE" id="PS50297">
    <property type="entry name" value="ANK_REP_REGION"/>
    <property type="match status" value="2"/>
</dbReference>
<evidence type="ECO:0000256" key="3">
    <source>
        <dbReference type="PROSITE-ProRule" id="PRU00023"/>
    </source>
</evidence>
<name>A0A2J6SKI0_9HELO</name>
<dbReference type="SUPFAM" id="SSF48403">
    <property type="entry name" value="Ankyrin repeat"/>
    <property type="match status" value="1"/>
</dbReference>
<keyword evidence="1" id="KW-0677">Repeat</keyword>
<dbReference type="Proteomes" id="UP000235371">
    <property type="component" value="Unassembled WGS sequence"/>
</dbReference>
<feature type="repeat" description="ANK" evidence="3">
    <location>
        <begin position="7"/>
        <end position="39"/>
    </location>
</feature>
<dbReference type="SMART" id="SM00248">
    <property type="entry name" value="ANK"/>
    <property type="match status" value="2"/>
</dbReference>
<dbReference type="GeneID" id="36581137"/>
<dbReference type="InterPro" id="IPR002110">
    <property type="entry name" value="Ankyrin_rpt"/>
</dbReference>
<organism evidence="4 5">
    <name type="scientific">Hyaloscypha bicolor E</name>
    <dbReference type="NCBI Taxonomy" id="1095630"/>
    <lineage>
        <taxon>Eukaryota</taxon>
        <taxon>Fungi</taxon>
        <taxon>Dikarya</taxon>
        <taxon>Ascomycota</taxon>
        <taxon>Pezizomycotina</taxon>
        <taxon>Leotiomycetes</taxon>
        <taxon>Helotiales</taxon>
        <taxon>Hyaloscyphaceae</taxon>
        <taxon>Hyaloscypha</taxon>
        <taxon>Hyaloscypha bicolor</taxon>
    </lineage>
</organism>
<evidence type="ECO:0000256" key="2">
    <source>
        <dbReference type="ARBA" id="ARBA00023043"/>
    </source>
</evidence>
<dbReference type="OrthoDB" id="341259at2759"/>
<proteinExistence type="predicted"/>
<dbReference type="EMBL" id="KZ613912">
    <property type="protein sequence ID" value="PMD51253.1"/>
    <property type="molecule type" value="Genomic_DNA"/>
</dbReference>
<dbReference type="RefSeq" id="XP_024728157.1">
    <property type="nucleotide sequence ID" value="XM_024873057.1"/>
</dbReference>
<feature type="non-terminal residue" evidence="4">
    <location>
        <position position="1"/>
    </location>
</feature>
<feature type="repeat" description="ANK" evidence="3">
    <location>
        <begin position="40"/>
        <end position="72"/>
    </location>
</feature>
<evidence type="ECO:0000256" key="1">
    <source>
        <dbReference type="ARBA" id="ARBA00022737"/>
    </source>
</evidence>
<dbReference type="AlphaFoldDB" id="A0A2J6SKI0"/>
<dbReference type="Pfam" id="PF12796">
    <property type="entry name" value="Ank_2"/>
    <property type="match status" value="1"/>
</dbReference>
<feature type="non-terminal residue" evidence="4">
    <location>
        <position position="74"/>
    </location>
</feature>
<evidence type="ECO:0000313" key="4">
    <source>
        <dbReference type="EMBL" id="PMD51253.1"/>
    </source>
</evidence>
<protein>
    <submittedName>
        <fullName evidence="4">Ankyrin</fullName>
    </submittedName>
</protein>
<keyword evidence="5" id="KW-1185">Reference proteome</keyword>
<dbReference type="InParanoid" id="A0A2J6SKI0"/>
<sequence length="74" mass="7690">VAAVDWEGQTVLHLAAMNGHEAVARVLLHRGADAEMVGSEGETALHQAAEKGRNTVVQLLLDKGANAMATDNTG</sequence>
<dbReference type="Gene3D" id="1.25.40.20">
    <property type="entry name" value="Ankyrin repeat-containing domain"/>
    <property type="match status" value="2"/>
</dbReference>
<reference evidence="4 5" key="1">
    <citation type="submission" date="2016-04" db="EMBL/GenBank/DDBJ databases">
        <title>A degradative enzymes factory behind the ericoid mycorrhizal symbiosis.</title>
        <authorList>
            <consortium name="DOE Joint Genome Institute"/>
            <person name="Martino E."/>
            <person name="Morin E."/>
            <person name="Grelet G."/>
            <person name="Kuo A."/>
            <person name="Kohler A."/>
            <person name="Daghino S."/>
            <person name="Barry K."/>
            <person name="Choi C."/>
            <person name="Cichocki N."/>
            <person name="Clum A."/>
            <person name="Copeland A."/>
            <person name="Hainaut M."/>
            <person name="Haridas S."/>
            <person name="Labutti K."/>
            <person name="Lindquist E."/>
            <person name="Lipzen A."/>
            <person name="Khouja H.-R."/>
            <person name="Murat C."/>
            <person name="Ohm R."/>
            <person name="Olson A."/>
            <person name="Spatafora J."/>
            <person name="Veneault-Fourrey C."/>
            <person name="Henrissat B."/>
            <person name="Grigoriev I."/>
            <person name="Martin F."/>
            <person name="Perotto S."/>
        </authorList>
    </citation>
    <scope>NUCLEOTIDE SEQUENCE [LARGE SCALE GENOMIC DNA]</scope>
    <source>
        <strain evidence="4 5">E</strain>
    </source>
</reference>
<evidence type="ECO:0000313" key="5">
    <source>
        <dbReference type="Proteomes" id="UP000235371"/>
    </source>
</evidence>